<reference evidence="1 2" key="1">
    <citation type="submission" date="2022-02" db="EMBL/GenBank/DDBJ databases">
        <title>Genome analysis of Beneficial Microorganisms for Coral consortium from Pocillopora damicornis.</title>
        <authorList>
            <person name="Rosado P.M."/>
            <person name="Cardoso P.M."/>
            <person name="Rosado J.G."/>
            <person name="Schultz J."/>
            <person name="Rocha U."/>
            <person name="Costa T.K."/>
            <person name="Peixoto R.S."/>
        </authorList>
    </citation>
    <scope>NUCLEOTIDE SEQUENCE [LARGE SCALE GENOMIC DNA]</scope>
    <source>
        <strain evidence="1 2">BMC5</strain>
    </source>
</reference>
<sequence length="86" mass="9419">MKEYYVVEIGYSGAGGAGGDVAKRFTLDKDKALWFAEVFFTGLKTLDKESGFIKIIGSDKTLSLTISNNTLPKFNSIKLPLPQCSH</sequence>
<protein>
    <submittedName>
        <fullName evidence="1">Uncharacterized protein</fullName>
    </submittedName>
</protein>
<evidence type="ECO:0000313" key="1">
    <source>
        <dbReference type="EMBL" id="MDI4671006.1"/>
    </source>
</evidence>
<dbReference type="Proteomes" id="UP001156974">
    <property type="component" value="Unassembled WGS sequence"/>
</dbReference>
<comment type="caution">
    <text evidence="1">The sequence shown here is derived from an EMBL/GenBank/DDBJ whole genome shotgun (WGS) entry which is preliminary data.</text>
</comment>
<accession>A0ABT6U4C8</accession>
<keyword evidence="2" id="KW-1185">Reference proteome</keyword>
<name>A0ABT6U4C8_9GAMM</name>
<organism evidence="1 2">
    <name type="scientific">Pseudoalteromonas shioyasakiensis</name>
    <dbReference type="NCBI Taxonomy" id="1190813"/>
    <lineage>
        <taxon>Bacteria</taxon>
        <taxon>Pseudomonadati</taxon>
        <taxon>Pseudomonadota</taxon>
        <taxon>Gammaproteobacteria</taxon>
        <taxon>Alteromonadales</taxon>
        <taxon>Pseudoalteromonadaceae</taxon>
        <taxon>Pseudoalteromonas</taxon>
    </lineage>
</organism>
<proteinExistence type="predicted"/>
<evidence type="ECO:0000313" key="2">
    <source>
        <dbReference type="Proteomes" id="UP001156974"/>
    </source>
</evidence>
<dbReference type="EMBL" id="JAKUMG010000014">
    <property type="protein sequence ID" value="MDI4671006.1"/>
    <property type="molecule type" value="Genomic_DNA"/>
</dbReference>
<dbReference type="RefSeq" id="WP_175083361.1">
    <property type="nucleotide sequence ID" value="NZ_JAKUMG010000014.1"/>
</dbReference>
<gene>
    <name evidence="1" type="ORF">MKZ47_18215</name>
</gene>